<name>A0A2C6LHM2_9APIC</name>
<reference evidence="3 4" key="1">
    <citation type="journal article" date="2017" name="Int. J. Parasitol.">
        <title>The genome of the protozoan parasite Cystoisospora suis and a reverse vaccinology approach to identify vaccine candidates.</title>
        <authorList>
            <person name="Palmieri N."/>
            <person name="Shrestha A."/>
            <person name="Ruttkowski B."/>
            <person name="Beck T."/>
            <person name="Vogl C."/>
            <person name="Tomley F."/>
            <person name="Blake D.P."/>
            <person name="Joachim A."/>
        </authorList>
    </citation>
    <scope>NUCLEOTIDE SEQUENCE [LARGE SCALE GENOMIC DNA]</scope>
    <source>
        <strain evidence="3 4">Wien I</strain>
    </source>
</reference>
<feature type="region of interest" description="Disordered" evidence="2">
    <location>
        <begin position="593"/>
        <end position="647"/>
    </location>
</feature>
<proteinExistence type="predicted"/>
<evidence type="ECO:0000256" key="1">
    <source>
        <dbReference type="SAM" id="Coils"/>
    </source>
</evidence>
<feature type="coiled-coil region" evidence="1">
    <location>
        <begin position="201"/>
        <end position="288"/>
    </location>
</feature>
<sequence>MAALAASPFWLDCHAFQALCRSADVHVRIKGNVLLLLDNKQSAAVEDDGTGGVGCASRPQWIKRFCVVKANMLGFAPHSDAPFEGAYLLEDVEVVEYSAREALVEGVIPALPPVAGEAAQHVLCVSNKRDLVYGRPIRRLVLALTSPLLAQSWKEKVEEANFKAAQTELSRLRTESRRERSLVRRDHEKNEICASLRQTELAEMESLRTELLLEIQRLQQRTVRLQASGEITEKAAAEYIDQKINEISALQSQLAEELRQKAMLKKTIADLREHASKQHHRIAALEAEQRQLACRHTELLKDLEDASDNPARLSLIMSRIRSNNQRLTVENKRLREENRSLTRHFHEIEEKFEDKLKMVRTVAEAGDVFDFLRKWLLCSENKVKFYEMGYKMTEEEAQEQRRKIQRLQNEIRIAEAVARSSYISVRSILLDEQLKSYTRSAEIPSMYSFVKTSLDRFGWVFGEIELVKPVDRVHGVELPYWLHASQGDPDVPLLERTYPCGGLESGSRFSLVKGVDVMRPVESLIPLGRFMALQASYKMLEIDHQELEDNYQRALAELSEYRNLVRDLGDAPAGIQKPSALFRGDRTGAPPRKGVSFFGSVAGPKQPAGTVKSTRSSLSKPTDGRISPRTNASTDLVPESGSTFSDD</sequence>
<feature type="coiled-coil region" evidence="1">
    <location>
        <begin position="390"/>
        <end position="417"/>
    </location>
</feature>
<evidence type="ECO:0000256" key="2">
    <source>
        <dbReference type="SAM" id="MobiDB-lite"/>
    </source>
</evidence>
<feature type="compositionally biased region" description="Polar residues" evidence="2">
    <location>
        <begin position="611"/>
        <end position="620"/>
    </location>
</feature>
<feature type="coiled-coil region" evidence="1">
    <location>
        <begin position="530"/>
        <end position="564"/>
    </location>
</feature>
<keyword evidence="1" id="KW-0175">Coiled coil</keyword>
<protein>
    <submittedName>
        <fullName evidence="3">Uncharacterized protein</fullName>
    </submittedName>
</protein>
<dbReference type="VEuPathDB" id="ToxoDB:CSUI_000229"/>
<dbReference type="OrthoDB" id="363951at2759"/>
<feature type="compositionally biased region" description="Polar residues" evidence="2">
    <location>
        <begin position="628"/>
        <end position="647"/>
    </location>
</feature>
<organism evidence="3 4">
    <name type="scientific">Cystoisospora suis</name>
    <dbReference type="NCBI Taxonomy" id="483139"/>
    <lineage>
        <taxon>Eukaryota</taxon>
        <taxon>Sar</taxon>
        <taxon>Alveolata</taxon>
        <taxon>Apicomplexa</taxon>
        <taxon>Conoidasida</taxon>
        <taxon>Coccidia</taxon>
        <taxon>Eucoccidiorida</taxon>
        <taxon>Eimeriorina</taxon>
        <taxon>Sarcocystidae</taxon>
        <taxon>Cystoisospora</taxon>
    </lineage>
</organism>
<dbReference type="RefSeq" id="XP_067927560.1">
    <property type="nucleotide sequence ID" value="XM_068060463.1"/>
</dbReference>
<dbReference type="Proteomes" id="UP000221165">
    <property type="component" value="Unassembled WGS sequence"/>
</dbReference>
<dbReference type="EMBL" id="MIGC01000102">
    <property type="protein sequence ID" value="PHJ25914.1"/>
    <property type="molecule type" value="Genomic_DNA"/>
</dbReference>
<feature type="coiled-coil region" evidence="1">
    <location>
        <begin position="317"/>
        <end position="351"/>
    </location>
</feature>
<evidence type="ECO:0000313" key="4">
    <source>
        <dbReference type="Proteomes" id="UP000221165"/>
    </source>
</evidence>
<gene>
    <name evidence="3" type="ORF">CSUI_000229</name>
</gene>
<accession>A0A2C6LHM2</accession>
<comment type="caution">
    <text evidence="3">The sequence shown here is derived from an EMBL/GenBank/DDBJ whole genome shotgun (WGS) entry which is preliminary data.</text>
</comment>
<evidence type="ECO:0000313" key="3">
    <source>
        <dbReference type="EMBL" id="PHJ25914.1"/>
    </source>
</evidence>
<keyword evidence="4" id="KW-1185">Reference proteome</keyword>
<dbReference type="AlphaFoldDB" id="A0A2C6LHM2"/>
<dbReference type="GeneID" id="94423674"/>